<dbReference type="SUPFAM" id="SSF56024">
    <property type="entry name" value="Phospholipase D/nuclease"/>
    <property type="match status" value="1"/>
</dbReference>
<protein>
    <submittedName>
        <fullName evidence="1">Uncharacterized protein</fullName>
    </submittedName>
</protein>
<dbReference type="Proteomes" id="UP000606172">
    <property type="component" value="Unassembled WGS sequence"/>
</dbReference>
<accession>A0A919RJH0</accession>
<reference evidence="1" key="1">
    <citation type="submission" date="2021-01" db="EMBL/GenBank/DDBJ databases">
        <title>Whole genome shotgun sequence of Sinosporangium siamense NBRC 109515.</title>
        <authorList>
            <person name="Komaki H."/>
            <person name="Tamura T."/>
        </authorList>
    </citation>
    <scope>NUCLEOTIDE SEQUENCE</scope>
    <source>
        <strain evidence="1">NBRC 109515</strain>
    </source>
</reference>
<comment type="caution">
    <text evidence="1">The sequence shown here is derived from an EMBL/GenBank/DDBJ whole genome shotgun (WGS) entry which is preliminary data.</text>
</comment>
<dbReference type="EMBL" id="BOOW01000031">
    <property type="protein sequence ID" value="GII94933.1"/>
    <property type="molecule type" value="Genomic_DNA"/>
</dbReference>
<sequence>MRVFGYQQSGNNIVPLLHSKMLVLGGTYEDDEDFTGVHFVPDIVWIGSANWTDLAANLHEESATAVADRSFVKDATNFVIRIISESEPLEQCAVTPRPDLAPVDFDMEAFAEFGSNGVEYFSEDDDG</sequence>
<evidence type="ECO:0000313" key="2">
    <source>
        <dbReference type="Proteomes" id="UP000606172"/>
    </source>
</evidence>
<name>A0A919RJH0_9ACTN</name>
<proteinExistence type="predicted"/>
<evidence type="ECO:0000313" key="1">
    <source>
        <dbReference type="EMBL" id="GII94933.1"/>
    </source>
</evidence>
<dbReference type="Gene3D" id="3.30.870.10">
    <property type="entry name" value="Endonuclease Chain A"/>
    <property type="match status" value="1"/>
</dbReference>
<organism evidence="1 2">
    <name type="scientific">Sinosporangium siamense</name>
    <dbReference type="NCBI Taxonomy" id="1367973"/>
    <lineage>
        <taxon>Bacteria</taxon>
        <taxon>Bacillati</taxon>
        <taxon>Actinomycetota</taxon>
        <taxon>Actinomycetes</taxon>
        <taxon>Streptosporangiales</taxon>
        <taxon>Streptosporangiaceae</taxon>
        <taxon>Sinosporangium</taxon>
    </lineage>
</organism>
<dbReference type="AlphaFoldDB" id="A0A919RJH0"/>
<keyword evidence="2" id="KW-1185">Reference proteome</keyword>
<gene>
    <name evidence="1" type="ORF">Ssi02_51640</name>
</gene>